<dbReference type="InterPro" id="IPR010559">
    <property type="entry name" value="Sig_transdc_His_kin_internal"/>
</dbReference>
<evidence type="ECO:0000256" key="6">
    <source>
        <dbReference type="ARBA" id="ARBA00022679"/>
    </source>
</evidence>
<feature type="domain" description="Histidine kinase" evidence="15">
    <location>
        <begin position="483"/>
        <end position="585"/>
    </location>
</feature>
<dbReference type="OrthoDB" id="9776552at2"/>
<evidence type="ECO:0000259" key="16">
    <source>
        <dbReference type="PROSITE" id="PS50885"/>
    </source>
</evidence>
<keyword evidence="8" id="KW-0547">Nucleotide-binding</keyword>
<organism evidence="17 18">
    <name type="scientific">Paenibacillus contaminans</name>
    <dbReference type="NCBI Taxonomy" id="450362"/>
    <lineage>
        <taxon>Bacteria</taxon>
        <taxon>Bacillati</taxon>
        <taxon>Bacillota</taxon>
        <taxon>Bacilli</taxon>
        <taxon>Bacillales</taxon>
        <taxon>Paenibacillaceae</taxon>
        <taxon>Paenibacillus</taxon>
    </lineage>
</organism>
<evidence type="ECO:0000256" key="14">
    <source>
        <dbReference type="SAM" id="Phobius"/>
    </source>
</evidence>
<keyword evidence="10" id="KW-0067">ATP-binding</keyword>
<dbReference type="Pfam" id="PF02743">
    <property type="entry name" value="dCache_1"/>
    <property type="match status" value="1"/>
</dbReference>
<feature type="domain" description="HAMP" evidence="16">
    <location>
        <begin position="320"/>
        <end position="372"/>
    </location>
</feature>
<evidence type="ECO:0000313" key="18">
    <source>
        <dbReference type="Proteomes" id="UP000250369"/>
    </source>
</evidence>
<name>A0A329M861_9BACL</name>
<dbReference type="SUPFAM" id="SSF158472">
    <property type="entry name" value="HAMP domain-like"/>
    <property type="match status" value="1"/>
</dbReference>
<keyword evidence="5" id="KW-0597">Phosphoprotein</keyword>
<protein>
    <recommendedName>
        <fullName evidence="3">histidine kinase</fullName>
        <ecNumber evidence="3">2.7.13.3</ecNumber>
    </recommendedName>
</protein>
<sequence length="600" mass="68181">MLSFTKLQTKMLVSFLTLVLIPVIAIGTFSYLIATRFLEKQTTQNQAQTVRLTAGNIKGMLDDATDLSSYIVQNETIQTLLSQPSPSGGADPQKTIYNVLNNLKQAKTYISFLIMYGENDLLFRDFSQYYRQVVPYGEFKESPLYVATAARSGEPHWDYSGAPLFIFGQNYDDIILNRQIVSMYDTDKKLGMFFLGVKRDAMKSLIQDVQINQTTNLLLFDDNYHLIASKFDDIAVSNRLKDNVGEIKRLQRTDETFEYAIGKKTYLAASSFIEPYGWTVVSLTPMEDIRRQHGIMLGMTVALSLSLILIAVALSVVLSRGITSPIKRLLKSMNSFKLGQPHPELAVRSRDEIGHLTQKYNEMVHDLNDLIEKVYISQTNQRMIELRTLQAQIEPHFLYNTLDYIFFNAKINGDDRTAQVVHSLSELFRLSLNKGEDFYKLENEIKQIQAYVNIQHARFPNRFVPLFDIDPAIGGYYTMKLLLQPVVENAILHAFEPSAYRQGLLSIRGHIADDAIVWTVQDNGCGMSAEQVELLLHIPARSKGGYGLRNVNERLQMMFGPAFALQIASSPGAGTIVTVRIPIIEDEEQWRRLYENHGHR</sequence>
<dbReference type="Gene3D" id="3.30.450.20">
    <property type="entry name" value="PAS domain"/>
    <property type="match status" value="1"/>
</dbReference>
<dbReference type="Proteomes" id="UP000250369">
    <property type="component" value="Unassembled WGS sequence"/>
</dbReference>
<dbReference type="PROSITE" id="PS50109">
    <property type="entry name" value="HIS_KIN"/>
    <property type="match status" value="1"/>
</dbReference>
<evidence type="ECO:0000256" key="7">
    <source>
        <dbReference type="ARBA" id="ARBA00022692"/>
    </source>
</evidence>
<keyword evidence="11 14" id="KW-1133">Transmembrane helix</keyword>
<dbReference type="InterPro" id="IPR036890">
    <property type="entry name" value="HATPase_C_sf"/>
</dbReference>
<keyword evidence="7 14" id="KW-0812">Transmembrane</keyword>
<dbReference type="SMART" id="SM00387">
    <property type="entry name" value="HATPase_c"/>
    <property type="match status" value="1"/>
</dbReference>
<keyword evidence="12" id="KW-0902">Two-component regulatory system</keyword>
<evidence type="ECO:0000256" key="4">
    <source>
        <dbReference type="ARBA" id="ARBA00022475"/>
    </source>
</evidence>
<dbReference type="Pfam" id="PF00672">
    <property type="entry name" value="HAMP"/>
    <property type="match status" value="1"/>
</dbReference>
<dbReference type="PANTHER" id="PTHR34220">
    <property type="entry name" value="SENSOR HISTIDINE KINASE YPDA"/>
    <property type="match status" value="1"/>
</dbReference>
<evidence type="ECO:0000256" key="8">
    <source>
        <dbReference type="ARBA" id="ARBA00022741"/>
    </source>
</evidence>
<dbReference type="GO" id="GO:0005886">
    <property type="term" value="C:plasma membrane"/>
    <property type="evidence" value="ECO:0007669"/>
    <property type="project" value="UniProtKB-SubCell"/>
</dbReference>
<dbReference type="InterPro" id="IPR003660">
    <property type="entry name" value="HAMP_dom"/>
</dbReference>
<dbReference type="InterPro" id="IPR050640">
    <property type="entry name" value="Bact_2-comp_sensor_kinase"/>
</dbReference>
<evidence type="ECO:0000256" key="12">
    <source>
        <dbReference type="ARBA" id="ARBA00023012"/>
    </source>
</evidence>
<comment type="caution">
    <text evidence="17">The sequence shown here is derived from an EMBL/GenBank/DDBJ whole genome shotgun (WGS) entry which is preliminary data.</text>
</comment>
<dbReference type="Pfam" id="PF02518">
    <property type="entry name" value="HATPase_c"/>
    <property type="match status" value="1"/>
</dbReference>
<reference evidence="17 18" key="1">
    <citation type="journal article" date="2009" name="Int. J. Syst. Evol. Microbiol.">
        <title>Paenibacillus contaminans sp. nov., isolated from a contaminated laboratory plate.</title>
        <authorList>
            <person name="Chou J.H."/>
            <person name="Lee J.H."/>
            <person name="Lin M.C."/>
            <person name="Chang P.S."/>
            <person name="Arun A.B."/>
            <person name="Young C.C."/>
            <person name="Chen W.M."/>
        </authorList>
    </citation>
    <scope>NUCLEOTIDE SEQUENCE [LARGE SCALE GENOMIC DNA]</scope>
    <source>
        <strain evidence="17 18">CKOBP-6</strain>
    </source>
</reference>
<dbReference type="PANTHER" id="PTHR34220:SF7">
    <property type="entry name" value="SENSOR HISTIDINE KINASE YPDA"/>
    <property type="match status" value="1"/>
</dbReference>
<keyword evidence="18" id="KW-1185">Reference proteome</keyword>
<comment type="subcellular location">
    <subcellularLocation>
        <location evidence="2">Cell membrane</location>
        <topology evidence="2">Multi-pass membrane protein</topology>
    </subcellularLocation>
</comment>
<dbReference type="PRINTS" id="PR00344">
    <property type="entry name" value="BCTRLSENSOR"/>
</dbReference>
<gene>
    <name evidence="17" type="ORF">DQG23_29500</name>
</gene>
<evidence type="ECO:0000256" key="5">
    <source>
        <dbReference type="ARBA" id="ARBA00022553"/>
    </source>
</evidence>
<dbReference type="RefSeq" id="WP_113034631.1">
    <property type="nucleotide sequence ID" value="NZ_QMFB01000022.1"/>
</dbReference>
<feature type="transmembrane region" description="Helical" evidence="14">
    <location>
        <begin position="12"/>
        <end position="34"/>
    </location>
</feature>
<dbReference type="AlphaFoldDB" id="A0A329M861"/>
<feature type="transmembrane region" description="Helical" evidence="14">
    <location>
        <begin position="295"/>
        <end position="318"/>
    </location>
</feature>
<dbReference type="Pfam" id="PF06580">
    <property type="entry name" value="His_kinase"/>
    <property type="match status" value="1"/>
</dbReference>
<evidence type="ECO:0000256" key="3">
    <source>
        <dbReference type="ARBA" id="ARBA00012438"/>
    </source>
</evidence>
<dbReference type="EMBL" id="QMFB01000022">
    <property type="protein sequence ID" value="RAV16125.1"/>
    <property type="molecule type" value="Genomic_DNA"/>
</dbReference>
<dbReference type="Gene3D" id="6.10.340.10">
    <property type="match status" value="1"/>
</dbReference>
<proteinExistence type="predicted"/>
<dbReference type="Gene3D" id="3.30.565.10">
    <property type="entry name" value="Histidine kinase-like ATPase, C-terminal domain"/>
    <property type="match status" value="1"/>
</dbReference>
<comment type="catalytic activity">
    <reaction evidence="1">
        <text>ATP + protein L-histidine = ADP + protein N-phospho-L-histidine.</text>
        <dbReference type="EC" id="2.7.13.3"/>
    </reaction>
</comment>
<evidence type="ECO:0000256" key="2">
    <source>
        <dbReference type="ARBA" id="ARBA00004651"/>
    </source>
</evidence>
<evidence type="ECO:0000313" key="17">
    <source>
        <dbReference type="EMBL" id="RAV16125.1"/>
    </source>
</evidence>
<evidence type="ECO:0000256" key="1">
    <source>
        <dbReference type="ARBA" id="ARBA00000085"/>
    </source>
</evidence>
<dbReference type="InterPro" id="IPR033479">
    <property type="entry name" value="dCache_1"/>
</dbReference>
<dbReference type="GO" id="GO:0000155">
    <property type="term" value="F:phosphorelay sensor kinase activity"/>
    <property type="evidence" value="ECO:0007669"/>
    <property type="project" value="InterPro"/>
</dbReference>
<evidence type="ECO:0000256" key="13">
    <source>
        <dbReference type="ARBA" id="ARBA00023136"/>
    </source>
</evidence>
<keyword evidence="6" id="KW-0808">Transferase</keyword>
<dbReference type="InterPro" id="IPR004358">
    <property type="entry name" value="Sig_transdc_His_kin-like_C"/>
</dbReference>
<dbReference type="EC" id="2.7.13.3" evidence="3"/>
<evidence type="ECO:0000256" key="11">
    <source>
        <dbReference type="ARBA" id="ARBA00022989"/>
    </source>
</evidence>
<dbReference type="CDD" id="cd06225">
    <property type="entry name" value="HAMP"/>
    <property type="match status" value="1"/>
</dbReference>
<evidence type="ECO:0000259" key="15">
    <source>
        <dbReference type="PROSITE" id="PS50109"/>
    </source>
</evidence>
<keyword evidence="13 14" id="KW-0472">Membrane</keyword>
<evidence type="ECO:0000256" key="9">
    <source>
        <dbReference type="ARBA" id="ARBA00022777"/>
    </source>
</evidence>
<dbReference type="InterPro" id="IPR005467">
    <property type="entry name" value="His_kinase_dom"/>
</dbReference>
<accession>A0A329M861</accession>
<keyword evidence="4" id="KW-1003">Cell membrane</keyword>
<dbReference type="SMART" id="SM00304">
    <property type="entry name" value="HAMP"/>
    <property type="match status" value="1"/>
</dbReference>
<dbReference type="InterPro" id="IPR003594">
    <property type="entry name" value="HATPase_dom"/>
</dbReference>
<dbReference type="GO" id="GO:0005524">
    <property type="term" value="F:ATP binding"/>
    <property type="evidence" value="ECO:0007669"/>
    <property type="project" value="UniProtKB-KW"/>
</dbReference>
<dbReference type="PROSITE" id="PS50885">
    <property type="entry name" value="HAMP"/>
    <property type="match status" value="1"/>
</dbReference>
<dbReference type="SUPFAM" id="SSF55874">
    <property type="entry name" value="ATPase domain of HSP90 chaperone/DNA topoisomerase II/histidine kinase"/>
    <property type="match status" value="1"/>
</dbReference>
<evidence type="ECO:0000256" key="10">
    <source>
        <dbReference type="ARBA" id="ARBA00022840"/>
    </source>
</evidence>
<keyword evidence="9" id="KW-0418">Kinase</keyword>